<evidence type="ECO:0000256" key="4">
    <source>
        <dbReference type="SAM" id="MobiDB-lite"/>
    </source>
</evidence>
<dbReference type="GO" id="GO:0016887">
    <property type="term" value="F:ATP hydrolysis activity"/>
    <property type="evidence" value="ECO:0007669"/>
    <property type="project" value="InterPro"/>
</dbReference>
<dbReference type="FunFam" id="3.40.50.300:FF:000421">
    <property type="entry name" value="Branched-chain amino acid ABC transporter ATP-binding protein"/>
    <property type="match status" value="1"/>
</dbReference>
<sequence>MSIPSEESRGEPRTSEEIDYMTDTRPIAAGEIAPGCKKRDPIVVAENVTRSFGGINAVDVQYLEIPRHKITALIGPNGAGKTTLFNLLTGFDTPNSGSWQFEGQSLAGVSSYKVARMGMVRTFQLTKVMGKLTVMENMRLGASNQSGERLSKALFKGIWGGQEKKITQEANVLLEKFKLDAKKDDYAASLSGGQRKLLEMARSLMVRPKLVMLDEPMAGVNPALTQSLLDHIKNLKAEGMTVLFVEHDMHMVRHIADWVVVMAEGKIVAEGPPSEVMKNPAVIDAYLGAHHDVDLGAAEGIKELAAELVADEESIVGTENAGIISADVLAAEAAEAEAKGTGRGRRSAEEPSLGEEPNLTEKDTE</sequence>
<dbReference type="Gene3D" id="3.40.50.300">
    <property type="entry name" value="P-loop containing nucleotide triphosphate hydrolases"/>
    <property type="match status" value="1"/>
</dbReference>
<evidence type="ECO:0000313" key="6">
    <source>
        <dbReference type="EMBL" id="RKR19419.1"/>
    </source>
</evidence>
<dbReference type="SUPFAM" id="SSF52540">
    <property type="entry name" value="P-loop containing nucleoside triphosphate hydrolases"/>
    <property type="match status" value="1"/>
</dbReference>
<dbReference type="OrthoDB" id="9805514at2"/>
<dbReference type="InterPro" id="IPR027417">
    <property type="entry name" value="P-loop_NTPase"/>
</dbReference>
<feature type="domain" description="ABC transporter" evidence="5">
    <location>
        <begin position="43"/>
        <end position="289"/>
    </location>
</feature>
<dbReference type="GO" id="GO:0005886">
    <property type="term" value="C:plasma membrane"/>
    <property type="evidence" value="ECO:0007669"/>
    <property type="project" value="TreeGrafter"/>
</dbReference>
<dbReference type="Pfam" id="PF00005">
    <property type="entry name" value="ABC_tran"/>
    <property type="match status" value="1"/>
</dbReference>
<evidence type="ECO:0000256" key="2">
    <source>
        <dbReference type="ARBA" id="ARBA00022741"/>
    </source>
</evidence>
<dbReference type="CDD" id="cd03219">
    <property type="entry name" value="ABC_Mj1267_LivG_branched"/>
    <property type="match status" value="1"/>
</dbReference>
<dbReference type="InterPro" id="IPR003593">
    <property type="entry name" value="AAA+_ATPase"/>
</dbReference>
<dbReference type="InterPro" id="IPR032823">
    <property type="entry name" value="BCA_ABC_TP_C"/>
</dbReference>
<keyword evidence="1" id="KW-0813">Transport</keyword>
<dbReference type="PROSITE" id="PS50893">
    <property type="entry name" value="ABC_TRANSPORTER_2"/>
    <property type="match status" value="1"/>
</dbReference>
<dbReference type="InterPro" id="IPR017871">
    <property type="entry name" value="ABC_transporter-like_CS"/>
</dbReference>
<accession>A0A495ES13</accession>
<dbReference type="AlphaFoldDB" id="A0A495ES13"/>
<protein>
    <submittedName>
        <fullName evidence="6">Amino acid/amide ABC transporter ATP-binding protein 1 (HAAT family)</fullName>
    </submittedName>
</protein>
<proteinExistence type="predicted"/>
<dbReference type="RefSeq" id="WP_120953532.1">
    <property type="nucleotide sequence ID" value="NZ_RBIR01000004.1"/>
</dbReference>
<dbReference type="InterPro" id="IPR003439">
    <property type="entry name" value="ABC_transporter-like_ATP-bd"/>
</dbReference>
<dbReference type="Pfam" id="PF12399">
    <property type="entry name" value="BCA_ABC_TP_C"/>
    <property type="match status" value="1"/>
</dbReference>
<reference evidence="6 7" key="1">
    <citation type="submission" date="2018-10" db="EMBL/GenBank/DDBJ databases">
        <title>Genomic Encyclopedia of Type Strains, Phase IV (KMG-IV): sequencing the most valuable type-strain genomes for metagenomic binning, comparative biology and taxonomic classification.</title>
        <authorList>
            <person name="Goeker M."/>
        </authorList>
    </citation>
    <scope>NUCLEOTIDE SEQUENCE [LARGE SCALE GENOMIC DNA]</scope>
    <source>
        <strain evidence="6 7">DSM 25586</strain>
    </source>
</reference>
<organism evidence="6 7">
    <name type="scientific">Arthrobacter oryzae</name>
    <dbReference type="NCBI Taxonomy" id="409290"/>
    <lineage>
        <taxon>Bacteria</taxon>
        <taxon>Bacillati</taxon>
        <taxon>Actinomycetota</taxon>
        <taxon>Actinomycetes</taxon>
        <taxon>Micrococcales</taxon>
        <taxon>Micrococcaceae</taxon>
        <taxon>Arthrobacter</taxon>
    </lineage>
</organism>
<dbReference type="PANTHER" id="PTHR45772">
    <property type="entry name" value="CONSERVED COMPONENT OF ABC TRANSPORTER FOR NATURAL AMINO ACIDS-RELATED"/>
    <property type="match status" value="1"/>
</dbReference>
<keyword evidence="2" id="KW-0547">Nucleotide-binding</keyword>
<dbReference type="PROSITE" id="PS00211">
    <property type="entry name" value="ABC_TRANSPORTER_1"/>
    <property type="match status" value="1"/>
</dbReference>
<dbReference type="GO" id="GO:0005524">
    <property type="term" value="F:ATP binding"/>
    <property type="evidence" value="ECO:0007669"/>
    <property type="project" value="UniProtKB-KW"/>
</dbReference>
<name>A0A495ES13_9MICC</name>
<dbReference type="SMART" id="SM00382">
    <property type="entry name" value="AAA"/>
    <property type="match status" value="1"/>
</dbReference>
<comment type="caution">
    <text evidence="6">The sequence shown here is derived from an EMBL/GenBank/DDBJ whole genome shotgun (WGS) entry which is preliminary data.</text>
</comment>
<evidence type="ECO:0000256" key="1">
    <source>
        <dbReference type="ARBA" id="ARBA00022448"/>
    </source>
</evidence>
<evidence type="ECO:0000313" key="7">
    <source>
        <dbReference type="Proteomes" id="UP000276055"/>
    </source>
</evidence>
<dbReference type="Proteomes" id="UP000276055">
    <property type="component" value="Unassembled WGS sequence"/>
</dbReference>
<keyword evidence="3 6" id="KW-0067">ATP-binding</keyword>
<dbReference type="InterPro" id="IPR051120">
    <property type="entry name" value="ABC_AA/LPS_Transport"/>
</dbReference>
<feature type="region of interest" description="Disordered" evidence="4">
    <location>
        <begin position="334"/>
        <end position="365"/>
    </location>
</feature>
<gene>
    <name evidence="6" type="ORF">C8D78_2166</name>
</gene>
<evidence type="ECO:0000259" key="5">
    <source>
        <dbReference type="PROSITE" id="PS50893"/>
    </source>
</evidence>
<dbReference type="EMBL" id="RBIR01000004">
    <property type="protein sequence ID" value="RKR19419.1"/>
    <property type="molecule type" value="Genomic_DNA"/>
</dbReference>
<evidence type="ECO:0000256" key="3">
    <source>
        <dbReference type="ARBA" id="ARBA00022840"/>
    </source>
</evidence>
<dbReference type="PANTHER" id="PTHR45772:SF9">
    <property type="entry name" value="CONSERVED COMPONENT OF ABC TRANSPORTER FOR NATURAL AMINO ACIDS"/>
    <property type="match status" value="1"/>
</dbReference>